<accession>A0ABY9XAD6</accession>
<reference evidence="2 3" key="1">
    <citation type="submission" date="2019-08" db="EMBL/GenBank/DDBJ databases">
        <title>Archangium and Cystobacter genomes.</title>
        <authorList>
            <person name="Chen I.-C.K."/>
            <person name="Wielgoss S."/>
        </authorList>
    </citation>
    <scope>NUCLEOTIDE SEQUENCE [LARGE SCALE GENOMIC DNA]</scope>
    <source>
        <strain evidence="2 3">Cbm 6</strain>
    </source>
</reference>
<keyword evidence="3" id="KW-1185">Reference proteome</keyword>
<feature type="domain" description="Transposase IS66 C-terminal" evidence="1">
    <location>
        <begin position="38"/>
        <end position="75"/>
    </location>
</feature>
<organism evidence="2 3">
    <name type="scientific">Archangium minus</name>
    <dbReference type="NCBI Taxonomy" id="83450"/>
    <lineage>
        <taxon>Bacteria</taxon>
        <taxon>Pseudomonadati</taxon>
        <taxon>Myxococcota</taxon>
        <taxon>Myxococcia</taxon>
        <taxon>Myxococcales</taxon>
        <taxon>Cystobacterineae</taxon>
        <taxon>Archangiaceae</taxon>
        <taxon>Archangium</taxon>
    </lineage>
</organism>
<name>A0ABY9XAD6_9BACT</name>
<dbReference type="Proteomes" id="UP001611383">
    <property type="component" value="Chromosome"/>
</dbReference>
<evidence type="ECO:0000313" key="2">
    <source>
        <dbReference type="EMBL" id="WNG52359.1"/>
    </source>
</evidence>
<evidence type="ECO:0000259" key="1">
    <source>
        <dbReference type="Pfam" id="PF13817"/>
    </source>
</evidence>
<sequence length="151" mass="16937">MAKRLQAFAAHLRRAAWAGGPTGAGTARPLHRPGCVYTLVATCVLAGVEPWAYLADVLEKLASGCPQRRLEELLPPMWKVVRGCRADAFHLSCCDLSAAPPHREAGRRRTRYHICSASLHRSAEWIPPWWLPHCPEIRLPHTSGRHEPERR</sequence>
<protein>
    <submittedName>
        <fullName evidence="2">Transposase domain-containing protein</fullName>
    </submittedName>
</protein>
<dbReference type="Pfam" id="PF13817">
    <property type="entry name" value="DDE_Tnp_IS66_C"/>
    <property type="match status" value="1"/>
</dbReference>
<gene>
    <name evidence="2" type="ORF">F0U60_12775</name>
</gene>
<proteinExistence type="predicted"/>
<dbReference type="EMBL" id="CP043494">
    <property type="protein sequence ID" value="WNG52359.1"/>
    <property type="molecule type" value="Genomic_DNA"/>
</dbReference>
<dbReference type="InterPro" id="IPR039552">
    <property type="entry name" value="IS66_C"/>
</dbReference>
<evidence type="ECO:0000313" key="3">
    <source>
        <dbReference type="Proteomes" id="UP001611383"/>
    </source>
</evidence>